<dbReference type="Proteomes" id="UP001165060">
    <property type="component" value="Unassembled WGS sequence"/>
</dbReference>
<feature type="domain" description="OTU" evidence="2">
    <location>
        <begin position="120"/>
        <end position="167"/>
    </location>
</feature>
<feature type="region of interest" description="Disordered" evidence="1">
    <location>
        <begin position="71"/>
        <end position="101"/>
    </location>
</feature>
<dbReference type="InterPro" id="IPR038765">
    <property type="entry name" value="Papain-like_cys_pep_sf"/>
</dbReference>
<keyword evidence="4" id="KW-1185">Reference proteome</keyword>
<gene>
    <name evidence="3" type="ORF">TeGR_g14807</name>
</gene>
<dbReference type="SUPFAM" id="SSF54001">
    <property type="entry name" value="Cysteine proteinases"/>
    <property type="match status" value="1"/>
</dbReference>
<dbReference type="EMBL" id="BRYB01004493">
    <property type="protein sequence ID" value="GMI32064.1"/>
    <property type="molecule type" value="Genomic_DNA"/>
</dbReference>
<protein>
    <recommendedName>
        <fullName evidence="2">OTU domain-containing protein</fullName>
    </recommendedName>
</protein>
<proteinExistence type="predicted"/>
<dbReference type="PROSITE" id="PS50802">
    <property type="entry name" value="OTU"/>
    <property type="match status" value="1"/>
</dbReference>
<feature type="region of interest" description="Disordered" evidence="1">
    <location>
        <begin position="1"/>
        <end position="39"/>
    </location>
</feature>
<reference evidence="3 4" key="1">
    <citation type="journal article" date="2023" name="Commun. Biol.">
        <title>Genome analysis of Parmales, the sister group of diatoms, reveals the evolutionary specialization of diatoms from phago-mixotrophs to photoautotrophs.</title>
        <authorList>
            <person name="Ban H."/>
            <person name="Sato S."/>
            <person name="Yoshikawa S."/>
            <person name="Yamada K."/>
            <person name="Nakamura Y."/>
            <person name="Ichinomiya M."/>
            <person name="Sato N."/>
            <person name="Blanc-Mathieu R."/>
            <person name="Endo H."/>
            <person name="Kuwata A."/>
            <person name="Ogata H."/>
        </authorList>
    </citation>
    <scope>NUCLEOTIDE SEQUENCE [LARGE SCALE GENOMIC DNA]</scope>
</reference>
<comment type="caution">
    <text evidence="3">The sequence shown here is derived from an EMBL/GenBank/DDBJ whole genome shotgun (WGS) entry which is preliminary data.</text>
</comment>
<dbReference type="PANTHER" id="PTHR12419">
    <property type="entry name" value="OTU DOMAIN CONTAINING PROTEIN"/>
    <property type="match status" value="1"/>
</dbReference>
<sequence length="167" mass="18862">MAKKKTTTKEGVAKKQQKPLPQPPLPPLPPLPPVLSRAAQDKIMLPRMTWTESGSTTLAFAAGKMKVLADRAKKRVAAERSNEDDDDSMPPTPRSIRRQKSVEVKENKRLLSSRLAFLRLAKVKMASDGNCLFRACSHELFGTQAHHLAVRLHAVEWMRRRPEVYQM</sequence>
<organism evidence="3 4">
    <name type="scientific">Tetraparma gracilis</name>
    <dbReference type="NCBI Taxonomy" id="2962635"/>
    <lineage>
        <taxon>Eukaryota</taxon>
        <taxon>Sar</taxon>
        <taxon>Stramenopiles</taxon>
        <taxon>Ochrophyta</taxon>
        <taxon>Bolidophyceae</taxon>
        <taxon>Parmales</taxon>
        <taxon>Triparmaceae</taxon>
        <taxon>Tetraparma</taxon>
    </lineage>
</organism>
<dbReference type="InterPro" id="IPR003323">
    <property type="entry name" value="OTU_dom"/>
</dbReference>
<evidence type="ECO:0000313" key="3">
    <source>
        <dbReference type="EMBL" id="GMI32064.1"/>
    </source>
</evidence>
<feature type="compositionally biased region" description="Pro residues" evidence="1">
    <location>
        <begin position="20"/>
        <end position="33"/>
    </location>
</feature>
<dbReference type="PANTHER" id="PTHR12419:SF11">
    <property type="entry name" value="OTU DOMAIN-CONTAINING PROTEIN DDB_G0284757"/>
    <property type="match status" value="1"/>
</dbReference>
<name>A0ABQ6MS35_9STRA</name>
<evidence type="ECO:0000256" key="1">
    <source>
        <dbReference type="SAM" id="MobiDB-lite"/>
    </source>
</evidence>
<evidence type="ECO:0000313" key="4">
    <source>
        <dbReference type="Proteomes" id="UP001165060"/>
    </source>
</evidence>
<dbReference type="Gene3D" id="3.90.70.80">
    <property type="match status" value="1"/>
</dbReference>
<feature type="compositionally biased region" description="Basic and acidic residues" evidence="1">
    <location>
        <begin position="71"/>
        <end position="81"/>
    </location>
</feature>
<evidence type="ECO:0000259" key="2">
    <source>
        <dbReference type="PROSITE" id="PS50802"/>
    </source>
</evidence>
<accession>A0ABQ6MS35</accession>
<dbReference type="InterPro" id="IPR050704">
    <property type="entry name" value="Peptidase_C85-like"/>
</dbReference>